<feature type="region of interest" description="Disordered" evidence="1">
    <location>
        <begin position="240"/>
        <end position="261"/>
    </location>
</feature>
<protein>
    <recommendedName>
        <fullName evidence="5">YD repeat-containing protein</fullName>
    </recommendedName>
</protein>
<feature type="compositionally biased region" description="Polar residues" evidence="1">
    <location>
        <begin position="250"/>
        <end position="261"/>
    </location>
</feature>
<feature type="chain" id="PRO_5047164536" description="YD repeat-containing protein" evidence="2">
    <location>
        <begin position="24"/>
        <end position="470"/>
    </location>
</feature>
<evidence type="ECO:0008006" key="5">
    <source>
        <dbReference type="Google" id="ProtNLM"/>
    </source>
</evidence>
<comment type="caution">
    <text evidence="3">The sequence shown here is derived from an EMBL/GenBank/DDBJ whole genome shotgun (WGS) entry which is preliminary data.</text>
</comment>
<evidence type="ECO:0000313" key="4">
    <source>
        <dbReference type="Proteomes" id="UP000624325"/>
    </source>
</evidence>
<evidence type="ECO:0000313" key="3">
    <source>
        <dbReference type="EMBL" id="GIF55746.1"/>
    </source>
</evidence>
<dbReference type="EMBL" id="BONC01000009">
    <property type="protein sequence ID" value="GIF55746.1"/>
    <property type="molecule type" value="Genomic_DNA"/>
</dbReference>
<evidence type="ECO:0000256" key="2">
    <source>
        <dbReference type="SAM" id="SignalP"/>
    </source>
</evidence>
<organism evidence="3 4">
    <name type="scientific">Asanoa iriomotensis</name>
    <dbReference type="NCBI Taxonomy" id="234613"/>
    <lineage>
        <taxon>Bacteria</taxon>
        <taxon>Bacillati</taxon>
        <taxon>Actinomycetota</taxon>
        <taxon>Actinomycetes</taxon>
        <taxon>Micromonosporales</taxon>
        <taxon>Micromonosporaceae</taxon>
        <taxon>Asanoa</taxon>
    </lineage>
</organism>
<keyword evidence="4" id="KW-1185">Reference proteome</keyword>
<dbReference type="Proteomes" id="UP000624325">
    <property type="component" value="Unassembled WGS sequence"/>
</dbReference>
<sequence length="470" mass="50858">MNRRLRPAIAVAMLLAATTVALGQAPASAGPQPRRAVCQSRACLVVLETFRDRDGDGVADVDEKLVGTAADDPTSTPEASLLIDLLLKRRLTSFERHFTELVLLPTLTPDGSAIATGLGEFQLVDHDANLLASAGIVLGSLDVNGFDLQFGLKVTGSRQPPTYGITPGTMSGTTFLSKYDRSLYSDYTNGGLAQFGANAGKEVHFEILGDLDGKPYIDYERGVRDYTEVYVDGSRDEVHDSFHSTEGDKATSTTITSYDKSGQQTSEVYRYQRESTQADGSTVTELHSTQPIKENGKIVGTRDVYVKIVEKDGKGTLTKEETIRNKDGEVVERTKTDGDCDAECVEKEKKAHEEGEFSDPDYIGFDIVTEQDMARLEFRIKWISTPAPDDGNTGGPAPAPPSSGQCWPNCGGDGLLVLMDPDAVVVVAAGSEPRFNRRVQPDYDPWLQELTGMTGQPVPVTGGGQDPPRR</sequence>
<accession>A0ABQ4BYY9</accession>
<feature type="compositionally biased region" description="Basic and acidic residues" evidence="1">
    <location>
        <begin position="240"/>
        <end position="249"/>
    </location>
</feature>
<proteinExistence type="predicted"/>
<gene>
    <name evidence="3" type="ORF">Air01nite_18410</name>
</gene>
<feature type="compositionally biased region" description="Gly residues" evidence="1">
    <location>
        <begin position="461"/>
        <end position="470"/>
    </location>
</feature>
<reference evidence="3 4" key="1">
    <citation type="submission" date="2021-01" db="EMBL/GenBank/DDBJ databases">
        <title>Whole genome shotgun sequence of Asanoa iriomotensis NBRC 100142.</title>
        <authorList>
            <person name="Komaki H."/>
            <person name="Tamura T."/>
        </authorList>
    </citation>
    <scope>NUCLEOTIDE SEQUENCE [LARGE SCALE GENOMIC DNA]</scope>
    <source>
        <strain evidence="3 4">NBRC 100142</strain>
    </source>
</reference>
<feature type="region of interest" description="Disordered" evidence="1">
    <location>
        <begin position="448"/>
        <end position="470"/>
    </location>
</feature>
<feature type="signal peptide" evidence="2">
    <location>
        <begin position="1"/>
        <end position="23"/>
    </location>
</feature>
<keyword evidence="2" id="KW-0732">Signal</keyword>
<feature type="region of interest" description="Disordered" evidence="1">
    <location>
        <begin position="387"/>
        <end position="406"/>
    </location>
</feature>
<name>A0ABQ4BYY9_9ACTN</name>
<evidence type="ECO:0000256" key="1">
    <source>
        <dbReference type="SAM" id="MobiDB-lite"/>
    </source>
</evidence>
<dbReference type="RefSeq" id="WP_203701550.1">
    <property type="nucleotide sequence ID" value="NZ_BAAALU010000010.1"/>
</dbReference>